<organism evidence="1 2">
    <name type="scientific">Chromatocurvus halotolerans</name>
    <dbReference type="NCBI Taxonomy" id="1132028"/>
    <lineage>
        <taxon>Bacteria</taxon>
        <taxon>Pseudomonadati</taxon>
        <taxon>Pseudomonadota</taxon>
        <taxon>Gammaproteobacteria</taxon>
        <taxon>Cellvibrionales</taxon>
        <taxon>Halieaceae</taxon>
        <taxon>Chromatocurvus</taxon>
    </lineage>
</organism>
<dbReference type="EMBL" id="SLWX01000015">
    <property type="protein sequence ID" value="TCO73741.1"/>
    <property type="molecule type" value="Genomic_DNA"/>
</dbReference>
<dbReference type="Proteomes" id="UP000294980">
    <property type="component" value="Unassembled WGS sequence"/>
</dbReference>
<reference evidence="1 2" key="1">
    <citation type="submission" date="2019-03" db="EMBL/GenBank/DDBJ databases">
        <title>Genomic Encyclopedia of Type Strains, Phase IV (KMG-IV): sequencing the most valuable type-strain genomes for metagenomic binning, comparative biology and taxonomic classification.</title>
        <authorList>
            <person name="Goeker M."/>
        </authorList>
    </citation>
    <scope>NUCLEOTIDE SEQUENCE [LARGE SCALE GENOMIC DNA]</scope>
    <source>
        <strain evidence="1 2">DSM 23344</strain>
    </source>
</reference>
<evidence type="ECO:0000313" key="2">
    <source>
        <dbReference type="Proteomes" id="UP000294980"/>
    </source>
</evidence>
<dbReference type="AlphaFoldDB" id="A0A4R2KIN4"/>
<protein>
    <submittedName>
        <fullName evidence="1">Uncharacterized protein</fullName>
    </submittedName>
</protein>
<sequence>MYQPHLRYYLIDEGRYTDAQLAARHSPLSGVFGIENASQDLDSLQQAGPAGWPIHSP</sequence>
<accession>A0A4R2KIN4</accession>
<comment type="caution">
    <text evidence="1">The sequence shown here is derived from an EMBL/GenBank/DDBJ whole genome shotgun (WGS) entry which is preliminary data.</text>
</comment>
<gene>
    <name evidence="1" type="ORF">EV688_11558</name>
</gene>
<keyword evidence="2" id="KW-1185">Reference proteome</keyword>
<name>A0A4R2KIN4_9GAMM</name>
<proteinExistence type="predicted"/>
<evidence type="ECO:0000313" key="1">
    <source>
        <dbReference type="EMBL" id="TCO73741.1"/>
    </source>
</evidence>
<dbReference type="RefSeq" id="WP_162883989.1">
    <property type="nucleotide sequence ID" value="NZ_QQSW01000024.1"/>
</dbReference>